<proteinExistence type="predicted"/>
<evidence type="ECO:0000313" key="1">
    <source>
        <dbReference type="EMBL" id="MFC0582654.1"/>
    </source>
</evidence>
<dbReference type="Proteomes" id="UP001589862">
    <property type="component" value="Unassembled WGS sequence"/>
</dbReference>
<gene>
    <name evidence="1" type="ORF">ACFFFR_09730</name>
</gene>
<comment type="caution">
    <text evidence="1">The sequence shown here is derived from an EMBL/GenBank/DDBJ whole genome shotgun (WGS) entry which is preliminary data.</text>
</comment>
<evidence type="ECO:0000313" key="2">
    <source>
        <dbReference type="Proteomes" id="UP001589862"/>
    </source>
</evidence>
<name>A0ABV6PC06_9MICC</name>
<protein>
    <submittedName>
        <fullName evidence="1">Uncharacterized protein</fullName>
    </submittedName>
</protein>
<dbReference type="EMBL" id="JBHLUB010000031">
    <property type="protein sequence ID" value="MFC0582654.1"/>
    <property type="molecule type" value="Genomic_DNA"/>
</dbReference>
<reference evidence="1 2" key="1">
    <citation type="submission" date="2024-09" db="EMBL/GenBank/DDBJ databases">
        <authorList>
            <person name="Sun Q."/>
            <person name="Mori K."/>
        </authorList>
    </citation>
    <scope>NUCLEOTIDE SEQUENCE [LARGE SCALE GENOMIC DNA]</scope>
    <source>
        <strain evidence="1 2">NCAIM B.02604</strain>
    </source>
</reference>
<organism evidence="1 2">
    <name type="scientific">Micrococcoides hystricis</name>
    <dbReference type="NCBI Taxonomy" id="1572761"/>
    <lineage>
        <taxon>Bacteria</taxon>
        <taxon>Bacillati</taxon>
        <taxon>Actinomycetota</taxon>
        <taxon>Actinomycetes</taxon>
        <taxon>Micrococcales</taxon>
        <taxon>Micrococcaceae</taxon>
        <taxon>Micrococcoides</taxon>
    </lineage>
</organism>
<accession>A0ABV6PC06</accession>
<sequence length="126" mass="14290">MIDWKTQFELLEEQLEHMLVMVAKRFEEKEKTIEYLSELSIVRIKSLDVLPSSNKSDFVSVVCVANGPDLEYALLGGERSAEDPVFQRSNTFEVSKIDILSGSIRLVARSRNKPSTAVTKTLEKIQ</sequence>
<dbReference type="RefSeq" id="WP_377459969.1">
    <property type="nucleotide sequence ID" value="NZ_JBHLUB010000031.1"/>
</dbReference>
<keyword evidence="2" id="KW-1185">Reference proteome</keyword>